<feature type="chain" id="PRO_5044969897" description="RxLR effector protein" evidence="5">
    <location>
        <begin position="22"/>
        <end position="128"/>
    </location>
</feature>
<protein>
    <recommendedName>
        <fullName evidence="5">RxLR effector protein</fullName>
    </recommendedName>
</protein>
<keyword evidence="7" id="KW-1185">Reference proteome</keyword>
<organism evidence="6 7">
    <name type="scientific">Phytophthora citrophthora</name>
    <dbReference type="NCBI Taxonomy" id="4793"/>
    <lineage>
        <taxon>Eukaryota</taxon>
        <taxon>Sar</taxon>
        <taxon>Stramenopiles</taxon>
        <taxon>Oomycota</taxon>
        <taxon>Peronosporomycetes</taxon>
        <taxon>Peronosporales</taxon>
        <taxon>Peronosporaceae</taxon>
        <taxon>Phytophthora</taxon>
    </lineage>
</organism>
<dbReference type="EMBL" id="JASMQC010000057">
    <property type="protein sequence ID" value="KAK1928797.1"/>
    <property type="molecule type" value="Genomic_DNA"/>
</dbReference>
<dbReference type="InterPro" id="IPR031825">
    <property type="entry name" value="RXLR"/>
</dbReference>
<evidence type="ECO:0000256" key="4">
    <source>
        <dbReference type="ARBA" id="ARBA00022729"/>
    </source>
</evidence>
<gene>
    <name evidence="6" type="ORF">P3T76_015735</name>
</gene>
<evidence type="ECO:0000256" key="5">
    <source>
        <dbReference type="RuleBase" id="RU367124"/>
    </source>
</evidence>
<dbReference type="AlphaFoldDB" id="A0AAD9FZF2"/>
<reference evidence="6" key="1">
    <citation type="submission" date="2023-08" db="EMBL/GenBank/DDBJ databases">
        <title>Reference Genome Resource for the Citrus Pathogen Phytophthora citrophthora.</title>
        <authorList>
            <person name="Moller H."/>
            <person name="Coetzee B."/>
            <person name="Rose L.J."/>
            <person name="Van Niekerk J.M."/>
        </authorList>
    </citation>
    <scope>NUCLEOTIDE SEQUENCE</scope>
    <source>
        <strain evidence="6">STE-U-9442</strain>
    </source>
</reference>
<keyword evidence="4 5" id="KW-0732">Signal</keyword>
<feature type="signal peptide" evidence="5">
    <location>
        <begin position="1"/>
        <end position="21"/>
    </location>
</feature>
<evidence type="ECO:0000313" key="7">
    <source>
        <dbReference type="Proteomes" id="UP001259832"/>
    </source>
</evidence>
<evidence type="ECO:0000256" key="2">
    <source>
        <dbReference type="ARBA" id="ARBA00010400"/>
    </source>
</evidence>
<dbReference type="Proteomes" id="UP001259832">
    <property type="component" value="Unassembled WGS sequence"/>
</dbReference>
<keyword evidence="3 5" id="KW-0964">Secreted</keyword>
<evidence type="ECO:0000256" key="3">
    <source>
        <dbReference type="ARBA" id="ARBA00022525"/>
    </source>
</evidence>
<accession>A0AAD9FZF2</accession>
<proteinExistence type="inferred from homology"/>
<comment type="similarity">
    <text evidence="2 5">Belongs to the RxLR effector family.</text>
</comment>
<comment type="function">
    <text evidence="5">Effector that suppresses plant defense responses during pathogen infection.</text>
</comment>
<comment type="domain">
    <text evidence="5">The RxLR-dEER motif acts to carry the protein into the host cell cytoplasm through binding to cell surface phosphatidylinositol-3-phosphate.</text>
</comment>
<name>A0AAD9FZF2_9STRA</name>
<evidence type="ECO:0000313" key="6">
    <source>
        <dbReference type="EMBL" id="KAK1928797.1"/>
    </source>
</evidence>
<comment type="caution">
    <text evidence="6">The sequence shown here is derived from an EMBL/GenBank/DDBJ whole genome shotgun (WGS) entry which is preliminary data.</text>
</comment>
<comment type="subcellular location">
    <subcellularLocation>
        <location evidence="1 5">Secreted</location>
    </subcellularLocation>
</comment>
<evidence type="ECO:0000256" key="1">
    <source>
        <dbReference type="ARBA" id="ARBA00004613"/>
    </source>
</evidence>
<dbReference type="Pfam" id="PF16810">
    <property type="entry name" value="RXLR"/>
    <property type="match status" value="1"/>
</dbReference>
<sequence length="128" mass="14002">MRLTYILAVTVEAILHASATALPSVEDSNAAIENGAVPAVVDPTLVEGGRMLRRVANEYLDGDGLDSDDLDEERVFGDIVKKLTPAKIAEKSAKKAAEMAEKMKERTKDAVDYQRVIERAREMLNTKA</sequence>